<accession>A0AAW2E247</accession>
<feature type="region of interest" description="Disordered" evidence="1">
    <location>
        <begin position="83"/>
        <end position="134"/>
    </location>
</feature>
<feature type="compositionally biased region" description="Basic residues" evidence="1">
    <location>
        <begin position="109"/>
        <end position="120"/>
    </location>
</feature>
<gene>
    <name evidence="2" type="ORF">SO802_002709</name>
</gene>
<proteinExistence type="predicted"/>
<dbReference type="AlphaFoldDB" id="A0AAW2E247"/>
<name>A0AAW2E247_9ROSI</name>
<dbReference type="Proteomes" id="UP001459277">
    <property type="component" value="Unassembled WGS sequence"/>
</dbReference>
<evidence type="ECO:0000313" key="2">
    <source>
        <dbReference type="EMBL" id="KAL0015640.1"/>
    </source>
</evidence>
<reference evidence="2 3" key="1">
    <citation type="submission" date="2024-01" db="EMBL/GenBank/DDBJ databases">
        <title>A telomere-to-telomere, gap-free genome of sweet tea (Lithocarpus litseifolius).</title>
        <authorList>
            <person name="Zhou J."/>
        </authorList>
    </citation>
    <scope>NUCLEOTIDE SEQUENCE [LARGE SCALE GENOMIC DNA]</scope>
    <source>
        <strain evidence="2">Zhou-2022a</strain>
        <tissue evidence="2">Leaf</tissue>
    </source>
</reference>
<sequence length="134" mass="14978">MSASCPKDSIKMSLPRRLMSSGYVGFQALKATSLTMLRFMGFEVISFANRMNSAILVAFCLGGSSSRMSWQDIFFVRATRSETSMPAKGTRKRQSERKTNRGITDNGQKKRVGWMQKKHRSVDAKGGRDGQTEV</sequence>
<evidence type="ECO:0000313" key="3">
    <source>
        <dbReference type="Proteomes" id="UP001459277"/>
    </source>
</evidence>
<feature type="compositionally biased region" description="Basic and acidic residues" evidence="1">
    <location>
        <begin position="121"/>
        <end position="134"/>
    </location>
</feature>
<organism evidence="2 3">
    <name type="scientific">Lithocarpus litseifolius</name>
    <dbReference type="NCBI Taxonomy" id="425828"/>
    <lineage>
        <taxon>Eukaryota</taxon>
        <taxon>Viridiplantae</taxon>
        <taxon>Streptophyta</taxon>
        <taxon>Embryophyta</taxon>
        <taxon>Tracheophyta</taxon>
        <taxon>Spermatophyta</taxon>
        <taxon>Magnoliopsida</taxon>
        <taxon>eudicotyledons</taxon>
        <taxon>Gunneridae</taxon>
        <taxon>Pentapetalae</taxon>
        <taxon>rosids</taxon>
        <taxon>fabids</taxon>
        <taxon>Fagales</taxon>
        <taxon>Fagaceae</taxon>
        <taxon>Lithocarpus</taxon>
    </lineage>
</organism>
<comment type="caution">
    <text evidence="2">The sequence shown here is derived from an EMBL/GenBank/DDBJ whole genome shotgun (WGS) entry which is preliminary data.</text>
</comment>
<dbReference type="EMBL" id="JAZDWU010000001">
    <property type="protein sequence ID" value="KAL0015640.1"/>
    <property type="molecule type" value="Genomic_DNA"/>
</dbReference>
<protein>
    <submittedName>
        <fullName evidence="2">Uncharacterized protein</fullName>
    </submittedName>
</protein>
<evidence type="ECO:0000256" key="1">
    <source>
        <dbReference type="SAM" id="MobiDB-lite"/>
    </source>
</evidence>
<keyword evidence="3" id="KW-1185">Reference proteome</keyword>